<accession>A0ABV1LAV9</accession>
<keyword evidence="1" id="KW-0378">Hydrolase</keyword>
<organism evidence="1 2">
    <name type="scientific">Proteus genomosp. 6</name>
    <dbReference type="NCBI Taxonomy" id="1311820"/>
    <lineage>
        <taxon>Bacteria</taxon>
        <taxon>Pseudomonadati</taxon>
        <taxon>Pseudomonadota</taxon>
        <taxon>Gammaproteobacteria</taxon>
        <taxon>Enterobacterales</taxon>
        <taxon>Morganellaceae</taxon>
        <taxon>Proteus</taxon>
    </lineage>
</organism>
<keyword evidence="1" id="KW-0255">Endonuclease</keyword>
<evidence type="ECO:0000313" key="1">
    <source>
        <dbReference type="EMBL" id="MEQ5348877.1"/>
    </source>
</evidence>
<name>A0ABV1LAV9_9GAMM</name>
<proteinExistence type="predicted"/>
<reference evidence="1 2" key="1">
    <citation type="submission" date="2024-04" db="EMBL/GenBank/DDBJ databases">
        <title>Role of Flies in the Dissemination of Carbapenem-Resistant Enterobacteriaceae (CRE): An Epidemiological and Genomic Study in China.</title>
        <authorList>
            <person name="Kaichao C."/>
            <person name="Zhang R."/>
            <person name="Chen S."/>
        </authorList>
    </citation>
    <scope>NUCLEOTIDE SEQUENCE [LARGE SCALE GENOMIC DNA]</scope>
    <source>
        <strain evidence="2">fly-1011</strain>
    </source>
</reference>
<dbReference type="EMBL" id="JBEEWF010000007">
    <property type="protein sequence ID" value="MEQ5348877.1"/>
    <property type="molecule type" value="Genomic_DNA"/>
</dbReference>
<dbReference type="GO" id="GO:0004519">
    <property type="term" value="F:endonuclease activity"/>
    <property type="evidence" value="ECO:0007669"/>
    <property type="project" value="UniProtKB-KW"/>
</dbReference>
<protein>
    <submittedName>
        <fullName evidence="1">Restriction endonuclease</fullName>
    </submittedName>
</protein>
<gene>
    <name evidence="1" type="ORF">ABN253_11850</name>
</gene>
<keyword evidence="2" id="KW-1185">Reference proteome</keyword>
<comment type="caution">
    <text evidence="1">The sequence shown here is derived from an EMBL/GenBank/DDBJ whole genome shotgun (WGS) entry which is preliminary data.</text>
</comment>
<keyword evidence="1" id="KW-0540">Nuclease</keyword>
<dbReference type="Proteomes" id="UP001436462">
    <property type="component" value="Unassembled WGS sequence"/>
</dbReference>
<evidence type="ECO:0000313" key="2">
    <source>
        <dbReference type="Proteomes" id="UP001436462"/>
    </source>
</evidence>
<sequence length="219" mass="25396">MEEFEKKYSKDTTVYTQASVRERIEALFLNNIGKIVTREQIIRAATNPNTGVQPENWHQRLSELRTDKGYTILSWRDTRELAPQEYVMPHTRRRPIAAKRVLPTKKCWEEVLTRANNKCEWIEDGQCCALTNSDIDPIGGGTVKLTPDHMTPHSIDPQTDRNDPSKWQALCGRHQVMKKNYWDSSNGKINVRAILQSVSEKQKLESLNFLLKYFGYTDK</sequence>
<dbReference type="RefSeq" id="WP_349419954.1">
    <property type="nucleotide sequence ID" value="NZ_JBEEWF010000007.1"/>
</dbReference>